<organism evidence="1 2">
    <name type="scientific">Candidatus Flavonifractor intestinipullorum</name>
    <dbReference type="NCBI Taxonomy" id="2838587"/>
    <lineage>
        <taxon>Bacteria</taxon>
        <taxon>Bacillati</taxon>
        <taxon>Bacillota</taxon>
        <taxon>Clostridia</taxon>
        <taxon>Eubacteriales</taxon>
        <taxon>Oscillospiraceae</taxon>
        <taxon>Flavonifractor</taxon>
    </lineage>
</organism>
<accession>A0A9D2S6G8</accession>
<protein>
    <submittedName>
        <fullName evidence="1">C-GCAxxG-C-C family protein</fullName>
    </submittedName>
</protein>
<evidence type="ECO:0000313" key="2">
    <source>
        <dbReference type="Proteomes" id="UP000824208"/>
    </source>
</evidence>
<reference evidence="1" key="1">
    <citation type="journal article" date="2021" name="PeerJ">
        <title>Extensive microbial diversity within the chicken gut microbiome revealed by metagenomics and culture.</title>
        <authorList>
            <person name="Gilroy R."/>
            <person name="Ravi A."/>
            <person name="Getino M."/>
            <person name="Pursley I."/>
            <person name="Horton D.L."/>
            <person name="Alikhan N.F."/>
            <person name="Baker D."/>
            <person name="Gharbi K."/>
            <person name="Hall N."/>
            <person name="Watson M."/>
            <person name="Adriaenssens E.M."/>
            <person name="Foster-Nyarko E."/>
            <person name="Jarju S."/>
            <person name="Secka A."/>
            <person name="Antonio M."/>
            <person name="Oren A."/>
            <person name="Chaudhuri R.R."/>
            <person name="La Ragione R."/>
            <person name="Hildebrand F."/>
            <person name="Pallen M.J."/>
        </authorList>
    </citation>
    <scope>NUCLEOTIDE SEQUENCE</scope>
    <source>
        <strain evidence="1">CHK189-11263</strain>
    </source>
</reference>
<gene>
    <name evidence="1" type="ORF">H9714_09915</name>
</gene>
<reference evidence="1" key="2">
    <citation type="submission" date="2021-04" db="EMBL/GenBank/DDBJ databases">
        <authorList>
            <person name="Gilroy R."/>
        </authorList>
    </citation>
    <scope>NUCLEOTIDE SEQUENCE</scope>
    <source>
        <strain evidence="1">CHK189-11263</strain>
    </source>
</reference>
<proteinExistence type="predicted"/>
<comment type="caution">
    <text evidence="1">The sequence shown here is derived from an EMBL/GenBank/DDBJ whole genome shotgun (WGS) entry which is preliminary data.</text>
</comment>
<dbReference type="AlphaFoldDB" id="A0A9D2S6G8"/>
<dbReference type="Pfam" id="PF09719">
    <property type="entry name" value="C_GCAxxG_C_C"/>
    <property type="match status" value="1"/>
</dbReference>
<dbReference type="Proteomes" id="UP000824208">
    <property type="component" value="Unassembled WGS sequence"/>
</dbReference>
<dbReference type="InterPro" id="IPR010181">
    <property type="entry name" value="CGCAxxGCC_motif"/>
</dbReference>
<dbReference type="EMBL" id="DWYC01000087">
    <property type="protein sequence ID" value="HJB57854.1"/>
    <property type="molecule type" value="Genomic_DNA"/>
</dbReference>
<name>A0A9D2S6G8_9FIRM</name>
<dbReference type="NCBIfam" id="TIGR01909">
    <property type="entry name" value="C_GCAxxG_C_C"/>
    <property type="match status" value="1"/>
</dbReference>
<evidence type="ECO:0000313" key="1">
    <source>
        <dbReference type="EMBL" id="HJB57854.1"/>
    </source>
</evidence>
<sequence>MTRMEETRALREDKEVHYNCAQSVLIPFRDVCGLDRETARKLASNLGSGLRHGGTCGTVAAAMLVLGLAGKGAPEAAEFVRRFREKHAATDCASLLQRANAEGLAKKPHCDALVYEAVETLQEMLEV</sequence>